<evidence type="ECO:0000259" key="1">
    <source>
        <dbReference type="SMART" id="SM00382"/>
    </source>
</evidence>
<gene>
    <name evidence="2" type="ORF">GCM10009416_50250</name>
</gene>
<comment type="caution">
    <text evidence="2">The sequence shown here is derived from an EMBL/GenBank/DDBJ whole genome shotgun (WGS) entry which is preliminary data.</text>
</comment>
<protein>
    <recommendedName>
        <fullName evidence="1">AAA+ ATPase domain-containing protein</fullName>
    </recommendedName>
</protein>
<dbReference type="Pfam" id="PF00004">
    <property type="entry name" value="AAA"/>
    <property type="match status" value="1"/>
</dbReference>
<dbReference type="SMART" id="SM00382">
    <property type="entry name" value="AAA"/>
    <property type="match status" value="1"/>
</dbReference>
<proteinExistence type="predicted"/>
<accession>A0ABN1GAD4</accession>
<dbReference type="Gene3D" id="3.40.50.300">
    <property type="entry name" value="P-loop containing nucleotide triphosphate hydrolases"/>
    <property type="match status" value="1"/>
</dbReference>
<dbReference type="InterPro" id="IPR003959">
    <property type="entry name" value="ATPase_AAA_core"/>
</dbReference>
<dbReference type="RefSeq" id="WP_343898217.1">
    <property type="nucleotide sequence ID" value="NZ_BAAAFZ010000117.1"/>
</dbReference>
<feature type="domain" description="AAA+ ATPase" evidence="1">
    <location>
        <begin position="104"/>
        <end position="233"/>
    </location>
</feature>
<organism evidence="2 3">
    <name type="scientific">Craurococcus roseus</name>
    <dbReference type="NCBI Taxonomy" id="77585"/>
    <lineage>
        <taxon>Bacteria</taxon>
        <taxon>Pseudomonadati</taxon>
        <taxon>Pseudomonadota</taxon>
        <taxon>Alphaproteobacteria</taxon>
        <taxon>Acetobacterales</taxon>
        <taxon>Acetobacteraceae</taxon>
        <taxon>Craurococcus</taxon>
    </lineage>
</organism>
<dbReference type="EMBL" id="BAAAFZ010000117">
    <property type="protein sequence ID" value="GAA0607213.1"/>
    <property type="molecule type" value="Genomic_DNA"/>
</dbReference>
<evidence type="ECO:0000313" key="2">
    <source>
        <dbReference type="EMBL" id="GAA0607213.1"/>
    </source>
</evidence>
<keyword evidence="3" id="KW-1185">Reference proteome</keyword>
<dbReference type="InterPro" id="IPR003593">
    <property type="entry name" value="AAA+_ATPase"/>
</dbReference>
<evidence type="ECO:0000313" key="3">
    <source>
        <dbReference type="Proteomes" id="UP001501588"/>
    </source>
</evidence>
<reference evidence="2 3" key="1">
    <citation type="journal article" date="2019" name="Int. J. Syst. Evol. Microbiol.">
        <title>The Global Catalogue of Microorganisms (GCM) 10K type strain sequencing project: providing services to taxonomists for standard genome sequencing and annotation.</title>
        <authorList>
            <consortium name="The Broad Institute Genomics Platform"/>
            <consortium name="The Broad Institute Genome Sequencing Center for Infectious Disease"/>
            <person name="Wu L."/>
            <person name="Ma J."/>
        </authorList>
    </citation>
    <scope>NUCLEOTIDE SEQUENCE [LARGE SCALE GENOMIC DNA]</scope>
    <source>
        <strain evidence="2 3">JCM 9933</strain>
    </source>
</reference>
<dbReference type="SUPFAM" id="SSF52540">
    <property type="entry name" value="P-loop containing nucleoside triphosphate hydrolases"/>
    <property type="match status" value="1"/>
</dbReference>
<dbReference type="InterPro" id="IPR027417">
    <property type="entry name" value="P-loop_NTPase"/>
</dbReference>
<dbReference type="Proteomes" id="UP001501588">
    <property type="component" value="Unassembled WGS sequence"/>
</dbReference>
<name>A0ABN1GAD4_9PROT</name>
<sequence>MGYTVVALLILGVIASAAVNVGYWVFAAAMSVVNAMSAEPVVFLHGRIIAEATAGTTIRYEVVRLHDASPYADRPVVVLDPDLLTCDADTPTLVARLAAADAPKNWALLVAGPVGSGRSTVAARLAEATGLPVVRRLGADLTAAPSGGASQAVALAFAEARAKQAALLLDGIDGVAGERGAPGTDDAALDALLAETDGHPLPLVCVADLPPRLDRAALRRFTLAVRLGALDPEKAALAFRRMLGAEPPGPLPEGLTPGDFAAVRLRRDLLGGDADAGTLLAWLAERAEAGGAAPRGVGFRVLAGGAGFG</sequence>